<keyword evidence="4" id="KW-1185">Reference proteome</keyword>
<feature type="compositionally biased region" description="Polar residues" evidence="2">
    <location>
        <begin position="1"/>
        <end position="10"/>
    </location>
</feature>
<keyword evidence="1" id="KW-0175">Coiled coil</keyword>
<proteinExistence type="predicted"/>
<reference evidence="3" key="1">
    <citation type="submission" date="2021-10" db="EMBL/GenBank/DDBJ databases">
        <title>Tropical sea cucumber genome reveals ecological adaptation and Cuvierian tubules defense mechanism.</title>
        <authorList>
            <person name="Chen T."/>
        </authorList>
    </citation>
    <scope>NUCLEOTIDE SEQUENCE</scope>
    <source>
        <strain evidence="3">Nanhai2018</strain>
        <tissue evidence="3">Muscle</tissue>
    </source>
</reference>
<dbReference type="EMBL" id="JAIZAY010000023">
    <property type="protein sequence ID" value="KAJ8019847.1"/>
    <property type="molecule type" value="Genomic_DNA"/>
</dbReference>
<feature type="coiled-coil region" evidence="1">
    <location>
        <begin position="191"/>
        <end position="316"/>
    </location>
</feature>
<dbReference type="Proteomes" id="UP001152320">
    <property type="component" value="Chromosome 23"/>
</dbReference>
<dbReference type="Gene3D" id="2.80.10.70">
    <property type="entry name" value="Spindlin/Ssty"/>
    <property type="match status" value="1"/>
</dbReference>
<evidence type="ECO:0000313" key="4">
    <source>
        <dbReference type="Proteomes" id="UP001152320"/>
    </source>
</evidence>
<feature type="compositionally biased region" description="Acidic residues" evidence="2">
    <location>
        <begin position="520"/>
        <end position="533"/>
    </location>
</feature>
<dbReference type="AlphaFoldDB" id="A0A9Q1BCR2"/>
<feature type="coiled-coil region" evidence="1">
    <location>
        <begin position="121"/>
        <end position="159"/>
    </location>
</feature>
<protein>
    <submittedName>
        <fullName evidence="3">Uncharacterized protein</fullName>
    </submittedName>
</protein>
<evidence type="ECO:0000256" key="2">
    <source>
        <dbReference type="SAM" id="MobiDB-lite"/>
    </source>
</evidence>
<comment type="caution">
    <text evidence="3">The sequence shown here is derived from an EMBL/GenBank/DDBJ whole genome shotgun (WGS) entry which is preliminary data.</text>
</comment>
<feature type="region of interest" description="Disordered" evidence="2">
    <location>
        <begin position="503"/>
        <end position="559"/>
    </location>
</feature>
<name>A0A9Q1BCR2_HOLLE</name>
<dbReference type="InterPro" id="IPR042567">
    <property type="entry name" value="SPIN/Ssty_sf"/>
</dbReference>
<feature type="compositionally biased region" description="Basic residues" evidence="2">
    <location>
        <begin position="680"/>
        <end position="692"/>
    </location>
</feature>
<evidence type="ECO:0000313" key="3">
    <source>
        <dbReference type="EMBL" id="KAJ8019847.1"/>
    </source>
</evidence>
<feature type="compositionally biased region" description="Basic and acidic residues" evidence="2">
    <location>
        <begin position="550"/>
        <end position="559"/>
    </location>
</feature>
<sequence>MAYSKNSTIGNPPKVNSRVSFPPANGTSFQLLTHGLTPMRGQHTTIRIPTTLHSSNGQALQIVPGGISATASSTPPSSDVNNGRYLPCKLQKEAQPEGAKTSNVVQVESLMSLLLIKDNQINNLTREKMSLKASLQNLAQKEKKRCEEAKAVSAEIRKKEKVVKKFADELEITKTAKNKLVVEKDQLQTNLSDKTTKISEQSKKIESLEEEMESLRRSNNEIWDERRELMLKLEDMERTSKTSREKQAIVAENLQQLKVVVKSLEAEKKKLQKSKEEAFQTVQVLKSVIQQKENRIDQLQGRVKEMTRENTQADIAICDCPGRKERLATEKRLKEKEESEARLGDMLAKMKSQMSCLDMEKEKARQQMIQAWESETNLRTELEKEKALRIDLEKTLGKFKKSEKANAKIAQAEAAGNAEKVLQLEIYQAKTAKLTKKIEELEKQLRSSMQDQSEPQGEEREERCRKLYRELIHFQVSPTNCKNVTKTVLKHLLDKNMKLPGKDFAWSAQQKNPPTPRVSDEEEGDDATEEEGEGAVKVKEEVADMTPQRDGAKSNETRKMELTQKLERFGGLWCTLSEMEEQLGSMTDNDREKAIIIQLQYRSVVLELDRESKLLYSSLTGKRKPFAELKASLMKLIKQSESEFVGYNRLKKRSRRESESATILEEHKHMISPGPDHPILRPRKKQSTRRTQRKVPFDCLHGKVVDHFVYDSDGYRDWHKGVVLDVTRSHITVMYEFAKDCPIKLSMKEARDDFDKGDLVACEVTSEDFEGKVIENLWEMEEGVTEWWRGHVLKKGEENGEDTEYEVIYSESKEDVFIYYVPLFKDYWNNEVRVLTM</sequence>
<gene>
    <name evidence="3" type="ORF">HOLleu_41612</name>
</gene>
<accession>A0A9Q1BCR2</accession>
<organism evidence="3 4">
    <name type="scientific">Holothuria leucospilota</name>
    <name type="common">Black long sea cucumber</name>
    <name type="synonym">Mertensiothuria leucospilota</name>
    <dbReference type="NCBI Taxonomy" id="206669"/>
    <lineage>
        <taxon>Eukaryota</taxon>
        <taxon>Metazoa</taxon>
        <taxon>Echinodermata</taxon>
        <taxon>Eleutherozoa</taxon>
        <taxon>Echinozoa</taxon>
        <taxon>Holothuroidea</taxon>
        <taxon>Aspidochirotacea</taxon>
        <taxon>Aspidochirotida</taxon>
        <taxon>Holothuriidae</taxon>
        <taxon>Holothuria</taxon>
    </lineage>
</organism>
<feature type="region of interest" description="Disordered" evidence="2">
    <location>
        <begin position="1"/>
        <end position="22"/>
    </location>
</feature>
<feature type="coiled-coil region" evidence="1">
    <location>
        <begin position="424"/>
        <end position="451"/>
    </location>
</feature>
<evidence type="ECO:0000256" key="1">
    <source>
        <dbReference type="SAM" id="Coils"/>
    </source>
</evidence>
<feature type="region of interest" description="Disordered" evidence="2">
    <location>
        <begin position="671"/>
        <end position="692"/>
    </location>
</feature>